<feature type="region of interest" description="Disordered" evidence="1">
    <location>
        <begin position="240"/>
        <end position="267"/>
    </location>
</feature>
<reference evidence="4 5" key="1">
    <citation type="journal article" date="2018" name="Genome Biol. Evol.">
        <title>Complete Genome Sequence of Streptococcus ruminantium sp. nov. GUT-187T (=DSM 104980T =JCM 31869T), the Type Strain of S. ruminantium, and Comparison with Genome Sequences of Streptococcus suis Strains.</title>
        <authorList>
            <person name="Tohya M."/>
            <person name="Sekizaki T."/>
            <person name="Miyoshi-Akiyama T."/>
        </authorList>
    </citation>
    <scope>NUCLEOTIDE SEQUENCE [LARGE SCALE GENOMIC DNA]</scope>
    <source>
        <strain evidence="4 5">GUT187T</strain>
    </source>
</reference>
<dbReference type="Proteomes" id="UP000269331">
    <property type="component" value="Chromosome"/>
</dbReference>
<dbReference type="PANTHER" id="PTHR30373:SF2">
    <property type="entry name" value="UPF0603 PROTEIN YGCG"/>
    <property type="match status" value="1"/>
</dbReference>
<evidence type="ECO:0000256" key="1">
    <source>
        <dbReference type="SAM" id="MobiDB-lite"/>
    </source>
</evidence>
<keyword evidence="2" id="KW-0812">Transmembrane</keyword>
<dbReference type="InterPro" id="IPR007621">
    <property type="entry name" value="TPM_dom"/>
</dbReference>
<feature type="transmembrane region" description="Helical" evidence="2">
    <location>
        <begin position="195"/>
        <end position="212"/>
    </location>
</feature>
<evidence type="ECO:0000259" key="3">
    <source>
        <dbReference type="Pfam" id="PF04536"/>
    </source>
</evidence>
<accession>A0A2Z5TNY6</accession>
<dbReference type="AlphaFoldDB" id="A0A2Z5TNY6"/>
<keyword evidence="2" id="KW-0472">Membrane</keyword>
<protein>
    <recommendedName>
        <fullName evidence="3">TPM domain-containing protein</fullName>
    </recommendedName>
</protein>
<dbReference type="KEGG" id="srq:SR187_6460"/>
<keyword evidence="2" id="KW-1133">Transmembrane helix</keyword>
<gene>
    <name evidence="4" type="ORF">SR187_6460</name>
</gene>
<evidence type="ECO:0000313" key="4">
    <source>
        <dbReference type="EMBL" id="BBA92897.1"/>
    </source>
</evidence>
<evidence type="ECO:0000256" key="2">
    <source>
        <dbReference type="SAM" id="Phobius"/>
    </source>
</evidence>
<feature type="compositionally biased region" description="Gly residues" evidence="1">
    <location>
        <begin position="249"/>
        <end position="267"/>
    </location>
</feature>
<name>A0A2Z5TNY6_9STRE</name>
<proteinExistence type="predicted"/>
<dbReference type="PANTHER" id="PTHR30373">
    <property type="entry name" value="UPF0603 PROTEIN YGCG"/>
    <property type="match status" value="1"/>
</dbReference>
<evidence type="ECO:0000313" key="5">
    <source>
        <dbReference type="Proteomes" id="UP000269331"/>
    </source>
</evidence>
<sequence>MFIEGGVLMRKWKNNIIGYLIILIISFSFAPKLVSADLIPEKPIDTTVVDETKLLSTETIATIDQLNRSWAATEQRLQVGVYMKEQLSSDIESLANETFRRWQIGFSGTNNGILLVIAIADRAFRIETSDNAAIVLPDIVAKKILDNAREFFRQKDYNGGVSYIVQSIGDRFYGTSDAKNQLAALEKHNSSEGDGFSIFLVVIFVAIILFVIDKSGRGGGGTGSLLWMLVNDHQHYRNNHSSSSSSSDFGGGWSGGGGGGGGASSGW</sequence>
<dbReference type="Gene3D" id="3.10.310.50">
    <property type="match status" value="1"/>
</dbReference>
<feature type="domain" description="TPM" evidence="3">
    <location>
        <begin position="48"/>
        <end position="170"/>
    </location>
</feature>
<organism evidence="4 5">
    <name type="scientific">Streptococcus ruminantium</name>
    <dbReference type="NCBI Taxonomy" id="1917441"/>
    <lineage>
        <taxon>Bacteria</taxon>
        <taxon>Bacillati</taxon>
        <taxon>Bacillota</taxon>
        <taxon>Bacilli</taxon>
        <taxon>Lactobacillales</taxon>
        <taxon>Streptococcaceae</taxon>
        <taxon>Streptococcus</taxon>
    </lineage>
</organism>
<dbReference type="Pfam" id="PF04536">
    <property type="entry name" value="TPM_phosphatase"/>
    <property type="match status" value="1"/>
</dbReference>
<dbReference type="EMBL" id="AP018400">
    <property type="protein sequence ID" value="BBA92897.1"/>
    <property type="molecule type" value="Genomic_DNA"/>
</dbReference>